<proteinExistence type="predicted"/>
<evidence type="ECO:0000256" key="8">
    <source>
        <dbReference type="ARBA" id="ARBA00023012"/>
    </source>
</evidence>
<gene>
    <name evidence="13" type="ORF">SAMN05216529_10641</name>
</gene>
<feature type="transmembrane region" description="Helical" evidence="10">
    <location>
        <begin position="12"/>
        <end position="35"/>
    </location>
</feature>
<evidence type="ECO:0000313" key="14">
    <source>
        <dbReference type="Proteomes" id="UP000254051"/>
    </source>
</evidence>
<dbReference type="Pfam" id="PF07730">
    <property type="entry name" value="HisKA_3"/>
    <property type="match status" value="1"/>
</dbReference>
<evidence type="ECO:0000256" key="2">
    <source>
        <dbReference type="ARBA" id="ARBA00012438"/>
    </source>
</evidence>
<evidence type="ECO:0000256" key="4">
    <source>
        <dbReference type="ARBA" id="ARBA00022679"/>
    </source>
</evidence>
<dbReference type="SUPFAM" id="SSF55874">
    <property type="entry name" value="ATPase domain of HSP90 chaperone/DNA topoisomerase II/histidine kinase"/>
    <property type="match status" value="1"/>
</dbReference>
<keyword evidence="10" id="KW-1133">Transmembrane helix</keyword>
<organism evidence="13 14">
    <name type="scientific">Faecalicatena contorta</name>
    <dbReference type="NCBI Taxonomy" id="39482"/>
    <lineage>
        <taxon>Bacteria</taxon>
        <taxon>Bacillati</taxon>
        <taxon>Bacillota</taxon>
        <taxon>Clostridia</taxon>
        <taxon>Lachnospirales</taxon>
        <taxon>Lachnospiraceae</taxon>
        <taxon>Faecalicatena</taxon>
    </lineage>
</organism>
<evidence type="ECO:0000259" key="12">
    <source>
        <dbReference type="Pfam" id="PF07730"/>
    </source>
</evidence>
<keyword evidence="7" id="KW-0067">ATP-binding</keyword>
<dbReference type="InterPro" id="IPR050482">
    <property type="entry name" value="Sensor_HK_TwoCompSys"/>
</dbReference>
<keyword evidence="9" id="KW-0175">Coiled coil</keyword>
<dbReference type="Pfam" id="PF02518">
    <property type="entry name" value="HATPase_c"/>
    <property type="match status" value="1"/>
</dbReference>
<dbReference type="InterPro" id="IPR003594">
    <property type="entry name" value="HATPase_dom"/>
</dbReference>
<dbReference type="InterPro" id="IPR036890">
    <property type="entry name" value="HATPase_C_sf"/>
</dbReference>
<evidence type="ECO:0000256" key="7">
    <source>
        <dbReference type="ARBA" id="ARBA00022840"/>
    </source>
</evidence>
<comment type="catalytic activity">
    <reaction evidence="1">
        <text>ATP + protein L-histidine = ADP + protein N-phospho-L-histidine.</text>
        <dbReference type="EC" id="2.7.13.3"/>
    </reaction>
</comment>
<keyword evidence="10" id="KW-0812">Transmembrane</keyword>
<dbReference type="EC" id="2.7.13.3" evidence="2"/>
<feature type="transmembrane region" description="Helical" evidence="10">
    <location>
        <begin position="55"/>
        <end position="75"/>
    </location>
</feature>
<dbReference type="CDD" id="cd16917">
    <property type="entry name" value="HATPase_UhpB-NarQ-NarX-like"/>
    <property type="match status" value="1"/>
</dbReference>
<evidence type="ECO:0000256" key="5">
    <source>
        <dbReference type="ARBA" id="ARBA00022741"/>
    </source>
</evidence>
<accession>A0A315ZWM5</accession>
<dbReference type="Gene3D" id="3.30.565.10">
    <property type="entry name" value="Histidine kinase-like ATPase, C-terminal domain"/>
    <property type="match status" value="1"/>
</dbReference>
<dbReference type="PANTHER" id="PTHR24421">
    <property type="entry name" value="NITRATE/NITRITE SENSOR PROTEIN NARX-RELATED"/>
    <property type="match status" value="1"/>
</dbReference>
<name>A0A315ZWM5_9FIRM</name>
<evidence type="ECO:0000313" key="13">
    <source>
        <dbReference type="EMBL" id="SUQ14350.1"/>
    </source>
</evidence>
<keyword evidence="8" id="KW-0902">Two-component regulatory system</keyword>
<dbReference type="GO" id="GO:0005524">
    <property type="term" value="F:ATP binding"/>
    <property type="evidence" value="ECO:0007669"/>
    <property type="project" value="UniProtKB-KW"/>
</dbReference>
<dbReference type="GO" id="GO:0000155">
    <property type="term" value="F:phosphorelay sensor kinase activity"/>
    <property type="evidence" value="ECO:0007669"/>
    <property type="project" value="InterPro"/>
</dbReference>
<evidence type="ECO:0000256" key="1">
    <source>
        <dbReference type="ARBA" id="ARBA00000085"/>
    </source>
</evidence>
<feature type="transmembrane region" description="Helical" evidence="10">
    <location>
        <begin position="176"/>
        <end position="197"/>
    </location>
</feature>
<dbReference type="InterPro" id="IPR011712">
    <property type="entry name" value="Sig_transdc_His_kin_sub3_dim/P"/>
</dbReference>
<feature type="domain" description="Signal transduction histidine kinase subgroup 3 dimerisation and phosphoacceptor" evidence="12">
    <location>
        <begin position="235"/>
        <end position="301"/>
    </location>
</feature>
<dbReference type="Gene3D" id="1.20.5.1930">
    <property type="match status" value="1"/>
</dbReference>
<keyword evidence="6 13" id="KW-0418">Kinase</keyword>
<keyword evidence="10" id="KW-0472">Membrane</keyword>
<keyword evidence="3" id="KW-0597">Phosphoprotein</keyword>
<dbReference type="GO" id="GO:0046983">
    <property type="term" value="F:protein dimerization activity"/>
    <property type="evidence" value="ECO:0007669"/>
    <property type="project" value="InterPro"/>
</dbReference>
<reference evidence="14" key="1">
    <citation type="submission" date="2017-07" db="EMBL/GenBank/DDBJ databases">
        <authorList>
            <person name="Varghese N."/>
            <person name="Submissions S."/>
        </authorList>
    </citation>
    <scope>NUCLEOTIDE SEQUENCE [LARGE SCALE GENOMIC DNA]</scope>
    <source>
        <strain evidence="14">NLAE-zl-C134</strain>
    </source>
</reference>
<evidence type="ECO:0000256" key="6">
    <source>
        <dbReference type="ARBA" id="ARBA00022777"/>
    </source>
</evidence>
<dbReference type="EMBL" id="UHJJ01000006">
    <property type="protein sequence ID" value="SUQ14350.1"/>
    <property type="molecule type" value="Genomic_DNA"/>
</dbReference>
<sequence length="433" mass="49024">MKNRYMHFIRILFLGINIFSVAGICGFIYFTTFRISTEDNAREFIGQVAAIPKYPQAICAICGFLLAVLVVDMILRENKFQENGKGVMATLGLDFLCSLGIIYMLDFNYNGVLLLVAANTVIYIKDRRWTFFLLSASAMIFLVADYELISVTYNLYSVRSYIQYYSGTAQQFLLGAYNVLISANILIFILYCVNIILSQSRDIEEAKKRSENLQTVNAQLKHYNKMTEKMAEARERNRMAREIHDTLGHTLTGISAGVDACVAIIDENPEQTKRQLELVSKAVRGGIKDVRRSVSELRADALERFQLEEAIQDMISEINSLAGVKVCFHSNVKPLKFSEDEENVIYRIIQEGITNAIRHGHADCIWVDAQKEDGIFKLKIKDNGVGCKEIKKGFGTKHMKERVNMLGGTISFSGENGFLIDAQIPIRWGEEYD</sequence>
<dbReference type="AlphaFoldDB" id="A0A315ZWM5"/>
<keyword evidence="4" id="KW-0808">Transferase</keyword>
<evidence type="ECO:0000256" key="3">
    <source>
        <dbReference type="ARBA" id="ARBA00022553"/>
    </source>
</evidence>
<dbReference type="RefSeq" id="WP_242992362.1">
    <property type="nucleotide sequence ID" value="NZ_QGDS01000006.1"/>
</dbReference>
<dbReference type="PANTHER" id="PTHR24421:SF10">
    <property type="entry name" value="NITRATE_NITRITE SENSOR PROTEIN NARQ"/>
    <property type="match status" value="1"/>
</dbReference>
<dbReference type="GO" id="GO:0016020">
    <property type="term" value="C:membrane"/>
    <property type="evidence" value="ECO:0007669"/>
    <property type="project" value="InterPro"/>
</dbReference>
<feature type="domain" description="Histidine kinase/HSP90-like ATPase" evidence="11">
    <location>
        <begin position="342"/>
        <end position="415"/>
    </location>
</feature>
<keyword evidence="14" id="KW-1185">Reference proteome</keyword>
<feature type="transmembrane region" description="Helical" evidence="10">
    <location>
        <begin position="131"/>
        <end position="156"/>
    </location>
</feature>
<protein>
    <recommendedName>
        <fullName evidence="2">histidine kinase</fullName>
        <ecNumber evidence="2">2.7.13.3</ecNumber>
    </recommendedName>
</protein>
<keyword evidence="5" id="KW-0547">Nucleotide-binding</keyword>
<feature type="coiled-coil region" evidence="9">
    <location>
        <begin position="203"/>
        <end position="243"/>
    </location>
</feature>
<evidence type="ECO:0000259" key="11">
    <source>
        <dbReference type="Pfam" id="PF02518"/>
    </source>
</evidence>
<evidence type="ECO:0000256" key="9">
    <source>
        <dbReference type="SAM" id="Coils"/>
    </source>
</evidence>
<dbReference type="Proteomes" id="UP000254051">
    <property type="component" value="Unassembled WGS sequence"/>
</dbReference>
<evidence type="ECO:0000256" key="10">
    <source>
        <dbReference type="SAM" id="Phobius"/>
    </source>
</evidence>